<gene>
    <name evidence="2" type="ORF">Poli38472_007105</name>
</gene>
<organism evidence="2 3">
    <name type="scientific">Pythium oligandrum</name>
    <name type="common">Mycoparasitic fungus</name>
    <dbReference type="NCBI Taxonomy" id="41045"/>
    <lineage>
        <taxon>Eukaryota</taxon>
        <taxon>Sar</taxon>
        <taxon>Stramenopiles</taxon>
        <taxon>Oomycota</taxon>
        <taxon>Peronosporomycetes</taxon>
        <taxon>Pythiales</taxon>
        <taxon>Pythiaceae</taxon>
        <taxon>Pythium</taxon>
    </lineage>
</organism>
<dbReference type="OrthoDB" id="498371at2759"/>
<keyword evidence="3" id="KW-1185">Reference proteome</keyword>
<dbReference type="Pfam" id="PF13637">
    <property type="entry name" value="Ank_4"/>
    <property type="match status" value="2"/>
</dbReference>
<dbReference type="AlphaFoldDB" id="A0A8K1C9H4"/>
<accession>A0A8K1C9H4</accession>
<evidence type="ECO:0000313" key="2">
    <source>
        <dbReference type="EMBL" id="TMW58960.1"/>
    </source>
</evidence>
<sequence>MEPMETRTSDASSVLDQDATSALVPQDLWMVVQDDRCRYPSVRCENKRALKSNDSRHRFCDFHRRRASSNQRRLHARRRPRDAAELAIVSTGAEASVRVTREPSLSLIEEELDALLALIAESNQETTSDHRVPDGVTELREAIVRWDFEEVRRLHEGLSENAQWKCDGAAMHEAVKANDEAFMQWHFDHCVNNDSAWLIPAAVDWGRIHVLMQALARDGSVGVMENAILHAVRSGPLEVLQFFHENVKYGWPTTAAEEAAVSGRVNVLEWLHAHRSDGWTTSAMDLAAMHGQLEAVQWLHANRKEGCTTAAIDGAASIGHLPIVEWLHVHRSEGCTTKAMDMAAENGHLSVVQWLHSNRMEGCTSNAMTGAACNGYLEVVEWLHENRTEGCSIDTIHGAAQNGHWNTVEWLVLNRQERCSVAILHDAIAHKQLRVVQALYDRAELRSWPRLAHASVLVKLVDSDDPVAREILRYIVSCRQQRYHLDAKDNPAFAAKAAVVASDSVVKLESRGFVLTAASKLSRFPEETNKLISDFILHNPSRQITRSDAVKYGWSHWLVQFSSHPIEDMDQLVEQGRFDEALWMHERLKGDGRAYCSEHFMYLVMAKNDLAVVQWHTRNCDMHSFSRCLYMATWIGRLDIVEWFRDCREELRHLVRSDSEGEGRSKQTTLSLAISTSFEDSRMQFESRLMEVELVMDDVELAARMGDLTKLKNLMLTRSKTQGVDVLYLLAFTSPNAPDLAAIYGHLPVVHHLLRRELMQCSVGGLCGAILRGHLDIVRYLYENQPELASWLTIEDGPHVLRLFLDPVKQDMLEFFRQEHNMRLEAKDVTDAVYREDVALVRLIRELDLVDWTTVPAHVTDLAAVRGNYKMLRTLCRGRRSFSTRAIDGAAEEGHLRIIQYLHQRKAQCTRRAMDLAAKNGHEDVVRFLLEHRQEGCSSYALLWATDKITRLLYITELILLNEFTEVIIPVMYGIYLLVISHLPNRAYYPQLASLNDKELMRSISAVVVNAALELVSLVVIMVIHSALTVWLLYVIQYSLAHSGVDFTLRFAWLRSG</sequence>
<dbReference type="EMBL" id="SPLM01000110">
    <property type="protein sequence ID" value="TMW58960.1"/>
    <property type="molecule type" value="Genomic_DNA"/>
</dbReference>
<dbReference type="InterPro" id="IPR036770">
    <property type="entry name" value="Ankyrin_rpt-contain_sf"/>
</dbReference>
<dbReference type="SUPFAM" id="SSF48403">
    <property type="entry name" value="Ankyrin repeat"/>
    <property type="match status" value="2"/>
</dbReference>
<feature type="transmembrane region" description="Helical" evidence="1">
    <location>
        <begin position="967"/>
        <end position="983"/>
    </location>
</feature>
<dbReference type="Gene3D" id="1.25.40.20">
    <property type="entry name" value="Ankyrin repeat-containing domain"/>
    <property type="match status" value="3"/>
</dbReference>
<dbReference type="Pfam" id="PF12796">
    <property type="entry name" value="Ank_2"/>
    <property type="match status" value="1"/>
</dbReference>
<keyword evidence="1" id="KW-0812">Transmembrane</keyword>
<evidence type="ECO:0000313" key="3">
    <source>
        <dbReference type="Proteomes" id="UP000794436"/>
    </source>
</evidence>
<evidence type="ECO:0000256" key="1">
    <source>
        <dbReference type="SAM" id="Phobius"/>
    </source>
</evidence>
<dbReference type="Proteomes" id="UP000794436">
    <property type="component" value="Unassembled WGS sequence"/>
</dbReference>
<dbReference type="InterPro" id="IPR052050">
    <property type="entry name" value="SecEffector_AnkRepeat"/>
</dbReference>
<evidence type="ECO:0008006" key="4">
    <source>
        <dbReference type="Google" id="ProtNLM"/>
    </source>
</evidence>
<keyword evidence="1" id="KW-0472">Membrane</keyword>
<comment type="caution">
    <text evidence="2">The sequence shown here is derived from an EMBL/GenBank/DDBJ whole genome shotgun (WGS) entry which is preliminary data.</text>
</comment>
<dbReference type="PANTHER" id="PTHR46586:SF3">
    <property type="entry name" value="ANKYRIN REPEAT-CONTAINING PROTEIN"/>
    <property type="match status" value="1"/>
</dbReference>
<reference evidence="2" key="1">
    <citation type="submission" date="2019-03" db="EMBL/GenBank/DDBJ databases">
        <title>Long read genome sequence of the mycoparasitic Pythium oligandrum ATCC 38472 isolated from sugarbeet rhizosphere.</title>
        <authorList>
            <person name="Gaulin E."/>
        </authorList>
    </citation>
    <scope>NUCLEOTIDE SEQUENCE</scope>
    <source>
        <strain evidence="2">ATCC 38472_TT</strain>
    </source>
</reference>
<proteinExistence type="predicted"/>
<dbReference type="PANTHER" id="PTHR46586">
    <property type="entry name" value="ANKYRIN REPEAT-CONTAINING PROTEIN"/>
    <property type="match status" value="1"/>
</dbReference>
<dbReference type="InterPro" id="IPR002110">
    <property type="entry name" value="Ankyrin_rpt"/>
</dbReference>
<keyword evidence="1" id="KW-1133">Transmembrane helix</keyword>
<protein>
    <recommendedName>
        <fullName evidence="4">Ankyrin repeat-containing domain</fullName>
    </recommendedName>
</protein>
<name>A0A8K1C9H4_PYTOL</name>